<evidence type="ECO:0000256" key="6">
    <source>
        <dbReference type="ARBA" id="ARBA00022989"/>
    </source>
</evidence>
<evidence type="ECO:0000256" key="11">
    <source>
        <dbReference type="RuleBase" id="RU000688"/>
    </source>
</evidence>
<name>A0A8T2ISZ5_9PIPI</name>
<gene>
    <name evidence="14" type="ORF">GDO86_017750</name>
</gene>
<dbReference type="FunFam" id="1.20.1070.10:FF:000410">
    <property type="entry name" value="Olfactory receptor 1348"/>
    <property type="match status" value="1"/>
</dbReference>
<dbReference type="Proteomes" id="UP000812440">
    <property type="component" value="Chromosome 9"/>
</dbReference>
<dbReference type="OrthoDB" id="5960986at2759"/>
<feature type="transmembrane region" description="Helical" evidence="12">
    <location>
        <begin position="72"/>
        <end position="91"/>
    </location>
</feature>
<reference evidence="14" key="1">
    <citation type="thesis" date="2020" institute="ProQuest LLC" country="789 East Eisenhower Parkway, Ann Arbor, MI, USA">
        <title>Comparative Genomics and Chromosome Evolution.</title>
        <authorList>
            <person name="Mudd A.B."/>
        </authorList>
    </citation>
    <scope>NUCLEOTIDE SEQUENCE</scope>
    <source>
        <strain evidence="14">Female2</strain>
        <tissue evidence="14">Blood</tissue>
    </source>
</reference>
<feature type="transmembrane region" description="Helical" evidence="12">
    <location>
        <begin position="31"/>
        <end position="52"/>
    </location>
</feature>
<keyword evidence="3" id="KW-1003">Cell membrane</keyword>
<evidence type="ECO:0000256" key="8">
    <source>
        <dbReference type="ARBA" id="ARBA00023136"/>
    </source>
</evidence>
<dbReference type="PANTHER" id="PTHR26452">
    <property type="entry name" value="OLFACTORY RECEPTOR"/>
    <property type="match status" value="1"/>
</dbReference>
<dbReference type="Gene3D" id="1.20.1070.10">
    <property type="entry name" value="Rhodopsin 7-helix transmembrane proteins"/>
    <property type="match status" value="1"/>
</dbReference>
<dbReference type="InterPro" id="IPR017452">
    <property type="entry name" value="GPCR_Rhodpsn_7TM"/>
</dbReference>
<comment type="similarity">
    <text evidence="2 11">Belongs to the G-protein coupled receptor 1 family.</text>
</comment>
<dbReference type="EMBL" id="JAACNH010000009">
    <property type="protein sequence ID" value="KAG8433561.1"/>
    <property type="molecule type" value="Genomic_DNA"/>
</dbReference>
<evidence type="ECO:0000256" key="12">
    <source>
        <dbReference type="SAM" id="Phobius"/>
    </source>
</evidence>
<dbReference type="SUPFAM" id="SSF81321">
    <property type="entry name" value="Family A G protein-coupled receptor-like"/>
    <property type="match status" value="2"/>
</dbReference>
<dbReference type="PRINTS" id="PR00237">
    <property type="entry name" value="GPCRRHODOPSN"/>
</dbReference>
<protein>
    <recommendedName>
        <fullName evidence="13">G-protein coupled receptors family 1 profile domain-containing protein</fullName>
    </recommendedName>
</protein>
<keyword evidence="8 12" id="KW-0472">Membrane</keyword>
<proteinExistence type="inferred from homology"/>
<keyword evidence="6 12" id="KW-1133">Transmembrane helix</keyword>
<dbReference type="InterPro" id="IPR000276">
    <property type="entry name" value="GPCR_Rhodpsn"/>
</dbReference>
<feature type="transmembrane region" description="Helical" evidence="12">
    <location>
        <begin position="6"/>
        <end position="22"/>
    </location>
</feature>
<dbReference type="GO" id="GO:0004984">
    <property type="term" value="F:olfactory receptor activity"/>
    <property type="evidence" value="ECO:0007669"/>
    <property type="project" value="InterPro"/>
</dbReference>
<evidence type="ECO:0000313" key="14">
    <source>
        <dbReference type="EMBL" id="KAG8433561.1"/>
    </source>
</evidence>
<dbReference type="Pfam" id="PF13853">
    <property type="entry name" value="7tm_4"/>
    <property type="match status" value="1"/>
</dbReference>
<comment type="subcellular location">
    <subcellularLocation>
        <location evidence="1">Cell membrane</location>
        <topology evidence="1">Multi-pass membrane protein</topology>
    </subcellularLocation>
</comment>
<evidence type="ECO:0000256" key="10">
    <source>
        <dbReference type="ARBA" id="ARBA00023224"/>
    </source>
</evidence>
<dbReference type="GO" id="GO:0005886">
    <property type="term" value="C:plasma membrane"/>
    <property type="evidence" value="ECO:0007669"/>
    <property type="project" value="UniProtKB-SubCell"/>
</dbReference>
<feature type="transmembrane region" description="Helical" evidence="12">
    <location>
        <begin position="103"/>
        <end position="122"/>
    </location>
</feature>
<sequence>MILFLYLMILAENVLITIQIYIDSRLHTPMFFFLATLACLDMCYSSVTTPQILFDLPKQRRVISLQDCITQIYFFIGFASSEVALLAVMSYDRYIAICRPLHYMQIMCWKTCVLLITGAFLGEDKVSFNIYSVLTPLLNPLIYSLRNQELKVSLKKYLIKLSIPIKKY</sequence>
<keyword evidence="9 11" id="KW-0675">Receptor</keyword>
<keyword evidence="10 11" id="KW-0807">Transducer</keyword>
<dbReference type="PROSITE" id="PS50262">
    <property type="entry name" value="G_PROTEIN_RECEP_F1_2"/>
    <property type="match status" value="1"/>
</dbReference>
<dbReference type="FunFam" id="1.10.1220.70:FF:000001">
    <property type="entry name" value="Olfactory receptor"/>
    <property type="match status" value="1"/>
</dbReference>
<dbReference type="InterPro" id="IPR050516">
    <property type="entry name" value="Olfactory_GPCR"/>
</dbReference>
<feature type="domain" description="G-protein coupled receptors family 1 profile" evidence="13">
    <location>
        <begin position="12"/>
        <end position="121"/>
    </location>
</feature>
<dbReference type="PROSITE" id="PS00237">
    <property type="entry name" value="G_PROTEIN_RECEP_F1_1"/>
    <property type="match status" value="1"/>
</dbReference>
<keyword evidence="15" id="KW-1185">Reference proteome</keyword>
<comment type="caution">
    <text evidence="14">The sequence shown here is derived from an EMBL/GenBank/DDBJ whole genome shotgun (WGS) entry which is preliminary data.</text>
</comment>
<dbReference type="GO" id="GO:0004930">
    <property type="term" value="F:G protein-coupled receptor activity"/>
    <property type="evidence" value="ECO:0007669"/>
    <property type="project" value="UniProtKB-KW"/>
</dbReference>
<keyword evidence="4 11" id="KW-0812">Transmembrane</keyword>
<dbReference type="Gene3D" id="1.10.1220.70">
    <property type="match status" value="1"/>
</dbReference>
<keyword evidence="7 11" id="KW-0297">G-protein coupled receptor</keyword>
<evidence type="ECO:0000256" key="4">
    <source>
        <dbReference type="ARBA" id="ARBA00022692"/>
    </source>
</evidence>
<keyword evidence="5" id="KW-0716">Sensory transduction</keyword>
<evidence type="ECO:0000256" key="7">
    <source>
        <dbReference type="ARBA" id="ARBA00023040"/>
    </source>
</evidence>
<evidence type="ECO:0000256" key="5">
    <source>
        <dbReference type="ARBA" id="ARBA00022725"/>
    </source>
</evidence>
<evidence type="ECO:0000256" key="2">
    <source>
        <dbReference type="ARBA" id="ARBA00010663"/>
    </source>
</evidence>
<evidence type="ECO:0000313" key="15">
    <source>
        <dbReference type="Proteomes" id="UP000812440"/>
    </source>
</evidence>
<evidence type="ECO:0000256" key="3">
    <source>
        <dbReference type="ARBA" id="ARBA00022475"/>
    </source>
</evidence>
<dbReference type="AlphaFoldDB" id="A0A8T2ISZ5"/>
<organism evidence="14 15">
    <name type="scientific">Hymenochirus boettgeri</name>
    <name type="common">Congo dwarf clawed frog</name>
    <dbReference type="NCBI Taxonomy" id="247094"/>
    <lineage>
        <taxon>Eukaryota</taxon>
        <taxon>Metazoa</taxon>
        <taxon>Chordata</taxon>
        <taxon>Craniata</taxon>
        <taxon>Vertebrata</taxon>
        <taxon>Euteleostomi</taxon>
        <taxon>Amphibia</taxon>
        <taxon>Batrachia</taxon>
        <taxon>Anura</taxon>
        <taxon>Pipoidea</taxon>
        <taxon>Pipidae</taxon>
        <taxon>Pipinae</taxon>
        <taxon>Hymenochirus</taxon>
    </lineage>
</organism>
<evidence type="ECO:0000259" key="13">
    <source>
        <dbReference type="PROSITE" id="PS50262"/>
    </source>
</evidence>
<evidence type="ECO:0000256" key="9">
    <source>
        <dbReference type="ARBA" id="ARBA00023170"/>
    </source>
</evidence>
<accession>A0A8T2ISZ5</accession>
<evidence type="ECO:0000256" key="1">
    <source>
        <dbReference type="ARBA" id="ARBA00004651"/>
    </source>
</evidence>
<keyword evidence="5" id="KW-0552">Olfaction</keyword>
<dbReference type="InterPro" id="IPR000725">
    <property type="entry name" value="Olfact_rcpt"/>
</dbReference>